<organism evidence="2 3">
    <name type="scientific">Vulpes vulpes</name>
    <name type="common">Red fox</name>
    <dbReference type="NCBI Taxonomy" id="9627"/>
    <lineage>
        <taxon>Eukaryota</taxon>
        <taxon>Metazoa</taxon>
        <taxon>Chordata</taxon>
        <taxon>Craniata</taxon>
        <taxon>Vertebrata</taxon>
        <taxon>Euteleostomi</taxon>
        <taxon>Mammalia</taxon>
        <taxon>Eutheria</taxon>
        <taxon>Laurasiatheria</taxon>
        <taxon>Carnivora</taxon>
        <taxon>Caniformia</taxon>
        <taxon>Canidae</taxon>
        <taxon>Vulpes</taxon>
    </lineage>
</organism>
<dbReference type="GeneID" id="140599716"/>
<evidence type="ECO:0000313" key="3">
    <source>
        <dbReference type="RefSeq" id="XP_072620515.1"/>
    </source>
</evidence>
<accession>A0ABM5B0G2</accession>
<dbReference type="RefSeq" id="XP_072620515.1">
    <property type="nucleotide sequence ID" value="XM_072764414.1"/>
</dbReference>
<sequence length="328" mass="35990">MRSVPAAFLAELPGSLLLAAVFLPVVLLLLLLIAWFRAQLVHGGPCQCLQDSRGAPPAGPQEHYLPWEPQPPAHGSTAHQPHGRTAPPQEDRLPAPWEHCPQAPREGCPPREHCLPAPWEHHPLAHGSTTHRPHGCTACRLHRRTSHRPHKNTDPRPHWSTARQPHGSIDPGPMGAPPLGPWEHHPPAHRSTARQPHGRTAPPTGAPPAAPREHRPLAPWENCPPTGGLPPGPREHRLPAPRPKRVSSLLPFSLDWAPACWLRQVGSGCWSLWALARGQLLGSLPCMALKNLLLTPQAADLSLFSQRELCILSWVTPAYTFSRVSRQP</sequence>
<keyword evidence="2" id="KW-1185">Reference proteome</keyword>
<dbReference type="Proteomes" id="UP001652641">
    <property type="component" value="Chromosome 1"/>
</dbReference>
<evidence type="ECO:0000313" key="2">
    <source>
        <dbReference type="Proteomes" id="UP001652641"/>
    </source>
</evidence>
<name>A0ABM5B0G2_VULVU</name>
<evidence type="ECO:0000256" key="1">
    <source>
        <dbReference type="SAM" id="MobiDB-lite"/>
    </source>
</evidence>
<proteinExistence type="predicted"/>
<reference evidence="3" key="2">
    <citation type="submission" date="2025-08" db="UniProtKB">
        <authorList>
            <consortium name="RefSeq"/>
        </authorList>
    </citation>
    <scope>IDENTIFICATION</scope>
    <source>
        <tissue evidence="3">Cell line</tissue>
    </source>
</reference>
<protein>
    <submittedName>
        <fullName evidence="3">Small leucine-rich protein 1</fullName>
    </submittedName>
</protein>
<gene>
    <name evidence="3" type="primary">SMLR1</name>
</gene>
<reference evidence="2" key="1">
    <citation type="submission" date="2025-05" db="UniProtKB">
        <authorList>
            <consortium name="RefSeq"/>
        </authorList>
    </citation>
    <scope>NUCLEOTIDE SEQUENCE [LARGE SCALE GENOMIC DNA]</scope>
</reference>
<feature type="region of interest" description="Disordered" evidence="1">
    <location>
        <begin position="142"/>
        <end position="241"/>
    </location>
</feature>
<feature type="region of interest" description="Disordered" evidence="1">
    <location>
        <begin position="52"/>
        <end position="107"/>
    </location>
</feature>